<comment type="catalytic activity">
    <reaction evidence="1 7">
        <text>L-glutamate = D-glutamate</text>
        <dbReference type="Rhea" id="RHEA:12813"/>
        <dbReference type="ChEBI" id="CHEBI:29985"/>
        <dbReference type="ChEBI" id="CHEBI:29986"/>
        <dbReference type="EC" id="5.1.1.3"/>
    </reaction>
</comment>
<proteinExistence type="inferred from homology"/>
<accession>A0ABT0PDJ1</accession>
<dbReference type="HAMAP" id="MF_00258">
    <property type="entry name" value="Glu_racemase"/>
    <property type="match status" value="1"/>
</dbReference>
<dbReference type="InterPro" id="IPR004391">
    <property type="entry name" value="Glu_race"/>
</dbReference>
<comment type="function">
    <text evidence="7">Provides the (R)-glutamate required for cell wall biosynthesis.</text>
</comment>
<dbReference type="PANTHER" id="PTHR21198">
    <property type="entry name" value="GLUTAMATE RACEMASE"/>
    <property type="match status" value="1"/>
</dbReference>
<dbReference type="GO" id="GO:0008881">
    <property type="term" value="F:glutamate racemase activity"/>
    <property type="evidence" value="ECO:0007669"/>
    <property type="project" value="UniProtKB-EC"/>
</dbReference>
<feature type="active site" description="Proton donor/acceptor" evidence="7">
    <location>
        <position position="72"/>
    </location>
</feature>
<dbReference type="PROSITE" id="PS00923">
    <property type="entry name" value="ASP_GLU_RACEMASE_1"/>
    <property type="match status" value="1"/>
</dbReference>
<comment type="pathway">
    <text evidence="7">Cell wall biogenesis; peptidoglycan biosynthesis.</text>
</comment>
<comment type="similarity">
    <text evidence="7">Belongs to the aspartate/glutamate racemases family.</text>
</comment>
<dbReference type="RefSeq" id="WP_249697449.1">
    <property type="nucleotide sequence ID" value="NZ_JAMFLX010000001.1"/>
</dbReference>
<keyword evidence="9" id="KW-1185">Reference proteome</keyword>
<dbReference type="PANTHER" id="PTHR21198:SF2">
    <property type="entry name" value="GLUTAMATE RACEMASE"/>
    <property type="match status" value="1"/>
</dbReference>
<feature type="binding site" evidence="7">
    <location>
        <begin position="73"/>
        <end position="74"/>
    </location>
    <ligand>
        <name>substrate</name>
    </ligand>
</feature>
<evidence type="ECO:0000313" key="9">
    <source>
        <dbReference type="Proteomes" id="UP001203338"/>
    </source>
</evidence>
<sequence>MSPIIMLDSGAGGLTIFNEINRIMPRLPVIYCADNEGFPYGPRPQEEVIQRVSLCLRTLCEQFQPSLAVIACNTASTVALSRVREELPIPVVGVVPAIKTAANLSENQCIGLLATPGTVQRQYTDDLIHDFASQCKVIRVGTTELVQIAENKLKGIAPDLEKIKSIISPFLEAEKIPDQAVLGCTHFPLLKEELNLCAPEINWVDSGEAIARRVLSLLENQLNGDSPALLHKALFTDPLTSQEAPYDSALKSMGFHSVDTLDLPGFR</sequence>
<organism evidence="8 9">
    <name type="scientific">Parendozoicomonas callyspongiae</name>
    <dbReference type="NCBI Taxonomy" id="2942213"/>
    <lineage>
        <taxon>Bacteria</taxon>
        <taxon>Pseudomonadati</taxon>
        <taxon>Pseudomonadota</taxon>
        <taxon>Gammaproteobacteria</taxon>
        <taxon>Oceanospirillales</taxon>
        <taxon>Endozoicomonadaceae</taxon>
        <taxon>Parendozoicomonas</taxon>
    </lineage>
</organism>
<name>A0ABT0PDJ1_9GAMM</name>
<gene>
    <name evidence="7 8" type="primary">murI</name>
    <name evidence="8" type="ORF">M3P05_01445</name>
</gene>
<evidence type="ECO:0000256" key="3">
    <source>
        <dbReference type="ARBA" id="ARBA00022960"/>
    </source>
</evidence>
<feature type="binding site" evidence="7">
    <location>
        <begin position="40"/>
        <end position="41"/>
    </location>
    <ligand>
        <name>substrate</name>
    </ligand>
</feature>
<comment type="caution">
    <text evidence="8">The sequence shown here is derived from an EMBL/GenBank/DDBJ whole genome shotgun (WGS) entry which is preliminary data.</text>
</comment>
<evidence type="ECO:0000256" key="4">
    <source>
        <dbReference type="ARBA" id="ARBA00022984"/>
    </source>
</evidence>
<evidence type="ECO:0000256" key="1">
    <source>
        <dbReference type="ARBA" id="ARBA00001602"/>
    </source>
</evidence>
<dbReference type="EMBL" id="JAMFLX010000001">
    <property type="protein sequence ID" value="MCL6268618.1"/>
    <property type="molecule type" value="Genomic_DNA"/>
</dbReference>
<dbReference type="InterPro" id="IPR018187">
    <property type="entry name" value="Asp/Glu_racemase_AS_1"/>
</dbReference>
<keyword evidence="6 7" id="KW-0961">Cell wall biogenesis/degradation</keyword>
<feature type="active site" description="Proton donor/acceptor" evidence="7">
    <location>
        <position position="184"/>
    </location>
</feature>
<protein>
    <recommendedName>
        <fullName evidence="2 7">Glutamate racemase</fullName>
        <ecNumber evidence="2 7">5.1.1.3</ecNumber>
    </recommendedName>
</protein>
<dbReference type="SUPFAM" id="SSF53681">
    <property type="entry name" value="Aspartate/glutamate racemase"/>
    <property type="match status" value="2"/>
</dbReference>
<feature type="binding site" evidence="7">
    <location>
        <begin position="8"/>
        <end position="9"/>
    </location>
    <ligand>
        <name>substrate</name>
    </ligand>
</feature>
<keyword evidence="3 7" id="KW-0133">Cell shape</keyword>
<keyword evidence="5 7" id="KW-0413">Isomerase</keyword>
<dbReference type="Pfam" id="PF01177">
    <property type="entry name" value="Asp_Glu_race"/>
    <property type="match status" value="1"/>
</dbReference>
<dbReference type="EC" id="5.1.1.3" evidence="2 7"/>
<evidence type="ECO:0000256" key="5">
    <source>
        <dbReference type="ARBA" id="ARBA00023235"/>
    </source>
</evidence>
<keyword evidence="4 7" id="KW-0573">Peptidoglycan synthesis</keyword>
<dbReference type="Gene3D" id="3.40.50.1860">
    <property type="match status" value="2"/>
</dbReference>
<evidence type="ECO:0000256" key="6">
    <source>
        <dbReference type="ARBA" id="ARBA00023316"/>
    </source>
</evidence>
<dbReference type="InterPro" id="IPR015942">
    <property type="entry name" value="Asp/Glu/hydantoin_racemase"/>
</dbReference>
<dbReference type="InterPro" id="IPR001920">
    <property type="entry name" value="Asp/Glu_race"/>
</dbReference>
<dbReference type="Proteomes" id="UP001203338">
    <property type="component" value="Unassembled WGS sequence"/>
</dbReference>
<evidence type="ECO:0000256" key="7">
    <source>
        <dbReference type="HAMAP-Rule" id="MF_00258"/>
    </source>
</evidence>
<evidence type="ECO:0000256" key="2">
    <source>
        <dbReference type="ARBA" id="ARBA00013090"/>
    </source>
</evidence>
<feature type="binding site" evidence="7">
    <location>
        <begin position="185"/>
        <end position="186"/>
    </location>
    <ligand>
        <name>substrate</name>
    </ligand>
</feature>
<dbReference type="NCBIfam" id="TIGR00067">
    <property type="entry name" value="glut_race"/>
    <property type="match status" value="1"/>
</dbReference>
<reference evidence="8 9" key="1">
    <citation type="submission" date="2022-05" db="EMBL/GenBank/DDBJ databases">
        <authorList>
            <person name="Park J.-S."/>
        </authorList>
    </citation>
    <scope>NUCLEOTIDE SEQUENCE [LARGE SCALE GENOMIC DNA]</scope>
    <source>
        <strain evidence="8 9">2012CJ34-2</strain>
    </source>
</reference>
<evidence type="ECO:0000313" key="8">
    <source>
        <dbReference type="EMBL" id="MCL6268618.1"/>
    </source>
</evidence>